<evidence type="ECO:0000313" key="2">
    <source>
        <dbReference type="Proteomes" id="UP000035722"/>
    </source>
</evidence>
<accession>A0A024GXD1</accession>
<evidence type="ECO:0000313" key="1">
    <source>
        <dbReference type="EMBL" id="CCQ44287.1"/>
    </source>
</evidence>
<protein>
    <submittedName>
        <fullName evidence="1">Putative DNA ligase domain protein</fullName>
    </submittedName>
</protein>
<name>A0A024GXD1_9MICC</name>
<proteinExistence type="predicted"/>
<dbReference type="STRING" id="861266.ARTSIC4J27_211"/>
<dbReference type="GO" id="GO:0016874">
    <property type="term" value="F:ligase activity"/>
    <property type="evidence" value="ECO:0007669"/>
    <property type="project" value="UniProtKB-KW"/>
</dbReference>
<organism evidence="1 2">
    <name type="scientific">Pseudarthrobacter siccitolerans</name>
    <dbReference type="NCBI Taxonomy" id="861266"/>
    <lineage>
        <taxon>Bacteria</taxon>
        <taxon>Bacillati</taxon>
        <taxon>Actinomycetota</taxon>
        <taxon>Actinomycetes</taxon>
        <taxon>Micrococcales</taxon>
        <taxon>Micrococcaceae</taxon>
        <taxon>Pseudarthrobacter</taxon>
    </lineage>
</organism>
<dbReference type="SUPFAM" id="SSF56091">
    <property type="entry name" value="DNA ligase/mRNA capping enzyme, catalytic domain"/>
    <property type="match status" value="1"/>
</dbReference>
<dbReference type="Proteomes" id="UP000035722">
    <property type="component" value="Unassembled WGS sequence"/>
</dbReference>
<dbReference type="EMBL" id="CAQI01000025">
    <property type="protein sequence ID" value="CCQ44287.1"/>
    <property type="molecule type" value="Genomic_DNA"/>
</dbReference>
<gene>
    <name evidence="1" type="ORF">ARTSIC4J27_211</name>
</gene>
<reference evidence="2" key="1">
    <citation type="journal article" date="2014" name="Genome Announc.">
        <title>Genome Sequence of Arthrobacter siccitolerans 4J27, a Xeroprotectant-Producing Desiccation-Tolerant Microorganism.</title>
        <authorList>
            <person name="Manzanera M."/>
            <person name="Santa-Cruz-Calvo L."/>
            <person name="Vilchez J.I."/>
            <person name="Garcia-Fontana C."/>
            <person name="Silva-Castro G.A."/>
            <person name="Calvo C."/>
            <person name="Gonzalez-Lopez J."/>
        </authorList>
    </citation>
    <scope>NUCLEOTIDE SEQUENCE [LARGE SCALE GENOMIC DNA]</scope>
    <source>
        <strain evidence="2">4J27</strain>
    </source>
</reference>
<dbReference type="RefSeq" id="WP_050053361.1">
    <property type="nucleotide sequence ID" value="NZ_CAQI01000025.1"/>
</dbReference>
<keyword evidence="2" id="KW-1185">Reference proteome</keyword>
<dbReference type="AlphaFoldDB" id="A0A024GXD1"/>
<sequence>MTVYTPDAVARLIRWRRHQVLVHSILYYRFDSPIISDHTYDSLAQELIQLQRDYPEISESVDYKLDAFRGFTSSTGYDLPLFSPGEVVVARTLLKLRNERTDS</sequence>
<dbReference type="OrthoDB" id="2942615at2"/>
<keyword evidence="1" id="KW-0436">Ligase</keyword>
<comment type="caution">
    <text evidence="1">The sequence shown here is derived from an EMBL/GenBank/DDBJ whole genome shotgun (WGS) entry which is preliminary data.</text>
</comment>
<dbReference type="Pfam" id="PF22745">
    <property type="entry name" value="Nlig-Ia"/>
    <property type="match status" value="1"/>
</dbReference>
<dbReference type="Gene3D" id="1.10.287.610">
    <property type="entry name" value="Helix hairpin bin"/>
    <property type="match status" value="1"/>
</dbReference>